<proteinExistence type="predicted"/>
<dbReference type="AlphaFoldDB" id="A0A5B7EHU6"/>
<name>A0A5B7EHU6_PORTR</name>
<accession>A0A5B7EHU6</accession>
<sequence length="29" mass="3384">MKSLRNGRGTECVPLWKLNSQRICYSQKS</sequence>
<keyword evidence="2" id="KW-1185">Reference proteome</keyword>
<evidence type="ECO:0000313" key="1">
    <source>
        <dbReference type="EMBL" id="MPC32613.1"/>
    </source>
</evidence>
<evidence type="ECO:0000313" key="2">
    <source>
        <dbReference type="Proteomes" id="UP000324222"/>
    </source>
</evidence>
<dbReference type="Proteomes" id="UP000324222">
    <property type="component" value="Unassembled WGS sequence"/>
</dbReference>
<reference evidence="1 2" key="1">
    <citation type="submission" date="2019-05" db="EMBL/GenBank/DDBJ databases">
        <title>Another draft genome of Portunus trituberculatus and its Hox gene families provides insights of decapod evolution.</title>
        <authorList>
            <person name="Jeong J.-H."/>
            <person name="Song I."/>
            <person name="Kim S."/>
            <person name="Choi T."/>
            <person name="Kim D."/>
            <person name="Ryu S."/>
            <person name="Kim W."/>
        </authorList>
    </citation>
    <scope>NUCLEOTIDE SEQUENCE [LARGE SCALE GENOMIC DNA]</scope>
    <source>
        <tissue evidence="1">Muscle</tissue>
    </source>
</reference>
<dbReference type="EMBL" id="VSRR010002661">
    <property type="protein sequence ID" value="MPC32613.1"/>
    <property type="molecule type" value="Genomic_DNA"/>
</dbReference>
<protein>
    <submittedName>
        <fullName evidence="1">Uncharacterized protein</fullName>
    </submittedName>
</protein>
<comment type="caution">
    <text evidence="1">The sequence shown here is derived from an EMBL/GenBank/DDBJ whole genome shotgun (WGS) entry which is preliminary data.</text>
</comment>
<gene>
    <name evidence="1" type="ORF">E2C01_025931</name>
</gene>
<organism evidence="1 2">
    <name type="scientific">Portunus trituberculatus</name>
    <name type="common">Swimming crab</name>
    <name type="synonym">Neptunus trituberculatus</name>
    <dbReference type="NCBI Taxonomy" id="210409"/>
    <lineage>
        <taxon>Eukaryota</taxon>
        <taxon>Metazoa</taxon>
        <taxon>Ecdysozoa</taxon>
        <taxon>Arthropoda</taxon>
        <taxon>Crustacea</taxon>
        <taxon>Multicrustacea</taxon>
        <taxon>Malacostraca</taxon>
        <taxon>Eumalacostraca</taxon>
        <taxon>Eucarida</taxon>
        <taxon>Decapoda</taxon>
        <taxon>Pleocyemata</taxon>
        <taxon>Brachyura</taxon>
        <taxon>Eubrachyura</taxon>
        <taxon>Portunoidea</taxon>
        <taxon>Portunidae</taxon>
        <taxon>Portuninae</taxon>
        <taxon>Portunus</taxon>
    </lineage>
</organism>